<dbReference type="InterPro" id="IPR009370">
    <property type="entry name" value="YutD-like"/>
</dbReference>
<evidence type="ECO:0000313" key="2">
    <source>
        <dbReference type="EMBL" id="EXX90522.1"/>
    </source>
</evidence>
<dbReference type="EMBL" id="JFHU01000060">
    <property type="protein sequence ID" value="EXX90522.1"/>
    <property type="molecule type" value="Genomic_DNA"/>
</dbReference>
<evidence type="ECO:0000256" key="1">
    <source>
        <dbReference type="SAM" id="MobiDB-lite"/>
    </source>
</evidence>
<protein>
    <recommendedName>
        <fullName evidence="4">DUF1027 domain-containing protein</fullName>
    </recommendedName>
</protein>
<dbReference type="AlphaFoldDB" id="A0A9W5S324"/>
<proteinExistence type="predicted"/>
<feature type="compositionally biased region" description="Basic and acidic residues" evidence="1">
    <location>
        <begin position="293"/>
        <end position="305"/>
    </location>
</feature>
<feature type="compositionally biased region" description="Basic and acidic residues" evidence="1">
    <location>
        <begin position="174"/>
        <end position="188"/>
    </location>
</feature>
<dbReference type="Proteomes" id="UP000053750">
    <property type="component" value="Unassembled WGS sequence"/>
</dbReference>
<evidence type="ECO:0008006" key="4">
    <source>
        <dbReference type="Google" id="ProtNLM"/>
    </source>
</evidence>
<dbReference type="OrthoDB" id="1650379at2"/>
<evidence type="ECO:0000313" key="3">
    <source>
        <dbReference type="Proteomes" id="UP000053750"/>
    </source>
</evidence>
<feature type="compositionally biased region" description="Gly residues" evidence="1">
    <location>
        <begin position="277"/>
        <end position="288"/>
    </location>
</feature>
<comment type="caution">
    <text evidence="2">The sequence shown here is derived from an EMBL/GenBank/DDBJ whole genome shotgun (WGS) entry which is preliminary data.</text>
</comment>
<dbReference type="InterPro" id="IPR038141">
    <property type="entry name" value="YutD-like_sf"/>
</dbReference>
<gene>
    <name evidence="2" type="ORF">BG53_13300</name>
</gene>
<name>A0A9W5S324_9BACL</name>
<dbReference type="RefSeq" id="WP_144353539.1">
    <property type="nucleotide sequence ID" value="NZ_KK082312.1"/>
</dbReference>
<feature type="compositionally biased region" description="Basic and acidic residues" evidence="1">
    <location>
        <begin position="146"/>
        <end position="160"/>
    </location>
</feature>
<dbReference type="Gene3D" id="3.50.4.20">
    <property type="match status" value="1"/>
</dbReference>
<feature type="region of interest" description="Disordered" evidence="1">
    <location>
        <begin position="122"/>
        <end position="305"/>
    </location>
</feature>
<accession>A0A9W5S324</accession>
<dbReference type="Pfam" id="PF06265">
    <property type="entry name" value="YutD-like"/>
    <property type="match status" value="1"/>
</dbReference>
<sequence length="305" mass="33561">MIQIAGRLYELVHEHKNAWNPEAFKGRYSDVLDRYDYIIGDWGYNQLRLKGFYKEGHPKGTKDSTIVSLVDYINEYCNFGCAYFVLQKAPGSKRPEGEYVPEGIASDEEGRFVALDREDAAAVTDEVDADGERAARQPEPPAGRMGDWRQNRYGLQRERPVPVLRETQSGAGRDGQHGKPRDRDRDKQSGGGSRGSQSGGNRDNQEHRSGAGKPQSHRNGPSRHAQGGAQSGQQGQRPQGRGPQQGGRPPQQRDSQVATGEPVEQQDRHAQRPAAGGQQGPGGGGGQGKYRPRPSERSERQDPEA</sequence>
<feature type="compositionally biased region" description="Low complexity" evidence="1">
    <location>
        <begin position="226"/>
        <end position="253"/>
    </location>
</feature>
<feature type="compositionally biased region" description="Gly residues" evidence="1">
    <location>
        <begin position="189"/>
        <end position="198"/>
    </location>
</feature>
<reference evidence="2 3" key="1">
    <citation type="submission" date="2014-02" db="EMBL/GenBank/DDBJ databases">
        <title>Genome sequence of Paenibacillus darwinianus reveals adaptive mechanisms for survival in Antarctic soils.</title>
        <authorList>
            <person name="Dsouza M."/>
            <person name="Taylor M.W."/>
            <person name="Turner S.J."/>
            <person name="Aislabie J."/>
        </authorList>
    </citation>
    <scope>NUCLEOTIDE SEQUENCE [LARGE SCALE GENOMIC DNA]</scope>
    <source>
        <strain evidence="2 3">CE1</strain>
    </source>
</reference>
<keyword evidence="3" id="KW-1185">Reference proteome</keyword>
<organism evidence="2 3">
    <name type="scientific">Paenibacillus darwinianus</name>
    <dbReference type="NCBI Taxonomy" id="1380763"/>
    <lineage>
        <taxon>Bacteria</taxon>
        <taxon>Bacillati</taxon>
        <taxon>Bacillota</taxon>
        <taxon>Bacilli</taxon>
        <taxon>Bacillales</taxon>
        <taxon>Paenibacillaceae</taxon>
        <taxon>Paenibacillus</taxon>
    </lineage>
</organism>